<dbReference type="RefSeq" id="WP_273642126.1">
    <property type="nucleotide sequence ID" value="NZ_JAQQXP010000002.1"/>
</dbReference>
<accession>A0ABT5L5K1</accession>
<feature type="chain" id="PRO_5046271866" evidence="1">
    <location>
        <begin position="21"/>
        <end position="253"/>
    </location>
</feature>
<evidence type="ECO:0000313" key="3">
    <source>
        <dbReference type="Proteomes" id="UP001218788"/>
    </source>
</evidence>
<dbReference type="EMBL" id="JAQQXP010000002">
    <property type="protein sequence ID" value="MDC8832319.1"/>
    <property type="molecule type" value="Genomic_DNA"/>
</dbReference>
<feature type="signal peptide" evidence="1">
    <location>
        <begin position="1"/>
        <end position="20"/>
    </location>
</feature>
<organism evidence="2 3">
    <name type="scientific">Alteromonas gilva</name>
    <dbReference type="NCBI Taxonomy" id="2987522"/>
    <lineage>
        <taxon>Bacteria</taxon>
        <taxon>Pseudomonadati</taxon>
        <taxon>Pseudomonadota</taxon>
        <taxon>Gammaproteobacteria</taxon>
        <taxon>Alteromonadales</taxon>
        <taxon>Alteromonadaceae</taxon>
        <taxon>Alteromonas/Salinimonas group</taxon>
        <taxon>Alteromonas</taxon>
    </lineage>
</organism>
<proteinExistence type="predicted"/>
<evidence type="ECO:0000313" key="2">
    <source>
        <dbReference type="EMBL" id="MDC8832319.1"/>
    </source>
</evidence>
<sequence length="253" mass="27518">MKKCRLAATAILCLAPLANANADTLLGIYAGAQGWNTSAAGGFSETSTGNAAFNLDTQTNTSLYVALEHMVPLVPNVKVNYTTLDSDGVTDLNAAFEFDGNVYSENTALLSNVDMDSTDLILYYELFDNDLFSFDLGINGKYIEGTFFVEDTETGTNGAATFKGIIPMAYSRIMFSFPFTGLSAYAEGSYLSFDDHKVQDLQAAVTYSFIESLALDMTLQVGYRDVTIDIEDLDDIYADLSYDGVFAGLEIHF</sequence>
<comment type="caution">
    <text evidence="2">The sequence shown here is derived from an EMBL/GenBank/DDBJ whole genome shotgun (WGS) entry which is preliminary data.</text>
</comment>
<gene>
    <name evidence="2" type="ORF">OIK42_16300</name>
</gene>
<evidence type="ECO:0000256" key="1">
    <source>
        <dbReference type="SAM" id="SignalP"/>
    </source>
</evidence>
<dbReference type="Proteomes" id="UP001218788">
    <property type="component" value="Unassembled WGS sequence"/>
</dbReference>
<protein>
    <submittedName>
        <fullName evidence="2">TIGR04219 family outer membrane beta-barrel protein</fullName>
    </submittedName>
</protein>
<dbReference type="NCBIfam" id="TIGR04219">
    <property type="entry name" value="OMP_w_GlyGly"/>
    <property type="match status" value="1"/>
</dbReference>
<keyword evidence="1" id="KW-0732">Signal</keyword>
<reference evidence="2 3" key="1">
    <citation type="submission" date="2022-10" db="EMBL/GenBank/DDBJ databases">
        <title>Alteromonas sp. chi3 Genome sequencing.</title>
        <authorList>
            <person name="Park S."/>
        </authorList>
    </citation>
    <scope>NUCLEOTIDE SEQUENCE [LARGE SCALE GENOMIC DNA]</scope>
    <source>
        <strain evidence="3">chi3</strain>
    </source>
</reference>
<keyword evidence="3" id="KW-1185">Reference proteome</keyword>
<name>A0ABT5L5K1_9ALTE</name>
<dbReference type="InterPro" id="IPR026387">
    <property type="entry name" value="OMP_w_GlyGly"/>
</dbReference>